<dbReference type="SUPFAM" id="SSF48452">
    <property type="entry name" value="TPR-like"/>
    <property type="match status" value="1"/>
</dbReference>
<dbReference type="InterPro" id="IPR011990">
    <property type="entry name" value="TPR-like_helical_dom_sf"/>
</dbReference>
<dbReference type="Gene3D" id="1.25.40.390">
    <property type="match status" value="1"/>
</dbReference>
<name>A0A239K8H1_9BACT</name>
<dbReference type="EMBL" id="FZOQ01000027">
    <property type="protein sequence ID" value="SNT14260.1"/>
    <property type="molecule type" value="Genomic_DNA"/>
</dbReference>
<proteinExistence type="predicted"/>
<gene>
    <name evidence="2" type="ORF">SAMN06296052_12720</name>
</gene>
<dbReference type="InterPro" id="IPR041662">
    <property type="entry name" value="SusD-like_2"/>
</dbReference>
<dbReference type="AlphaFoldDB" id="A0A239K8H1"/>
<accession>A0A239K8H1</accession>
<evidence type="ECO:0000256" key="1">
    <source>
        <dbReference type="SAM" id="SignalP"/>
    </source>
</evidence>
<organism evidence="2 3">
    <name type="scientific">Pontibacter ummariensis</name>
    <dbReference type="NCBI Taxonomy" id="1610492"/>
    <lineage>
        <taxon>Bacteria</taxon>
        <taxon>Pseudomonadati</taxon>
        <taxon>Bacteroidota</taxon>
        <taxon>Cytophagia</taxon>
        <taxon>Cytophagales</taxon>
        <taxon>Hymenobacteraceae</taxon>
        <taxon>Pontibacter</taxon>
    </lineage>
</organism>
<dbReference type="PROSITE" id="PS51257">
    <property type="entry name" value="PROKAR_LIPOPROTEIN"/>
    <property type="match status" value="1"/>
</dbReference>
<dbReference type="RefSeq" id="WP_089321249.1">
    <property type="nucleotide sequence ID" value="NZ_FZOQ01000027.1"/>
</dbReference>
<evidence type="ECO:0000313" key="3">
    <source>
        <dbReference type="Proteomes" id="UP000198432"/>
    </source>
</evidence>
<dbReference type="OrthoDB" id="622163at2"/>
<reference evidence="3" key="1">
    <citation type="submission" date="2017-06" db="EMBL/GenBank/DDBJ databases">
        <authorList>
            <person name="Varghese N."/>
            <person name="Submissions S."/>
        </authorList>
    </citation>
    <scope>NUCLEOTIDE SEQUENCE [LARGE SCALE GENOMIC DNA]</scope>
    <source>
        <strain evidence="3">NKM1</strain>
    </source>
</reference>
<sequence>MKKVLYILLSLALAQGFVACDTVDFGDMNENQNGPADPYPAGLLAGAIENYSTVTGRSYFLVPTLLVQYQSQVTYTDEMLYAESPYEWENYYNIILPALNQVIAYNLNEDNHGAELEAQGAPVNQAGVAMIMKAIVMKRVTDTWGDVPYSQAFLGLGDVTPAYDKQEDIYKALIEELQTARDMLDPALKGPIGDLIYGGNVAKWKQLANSVLLQMALQMSEVYPAANGYAAQVFQEALAHPAGVIDDVAEEAWYTFDEVAQYQNPFNPNRARDYFLSAEFVDAFQGDTGEGSLNPTSNDTFDARLYVYSTDAELDGVPYGYNDESGSGRAQVSTDYFWNATAPLPMMTASYTYLNRAEAAVRGWTTEDAEEMLAKGIVMSFVTWDAHSEEDIASEGEAYAAARLEDAEEVGMYQVIGEEKWKTLFPQGFDAWAEWRRTEFPVLYPATDYLNDGQIPRRYLYPAEEATLNRENYAAGVGALNPATDNNTARVWWDVE</sequence>
<evidence type="ECO:0000313" key="2">
    <source>
        <dbReference type="EMBL" id="SNT14260.1"/>
    </source>
</evidence>
<dbReference type="Pfam" id="PF12771">
    <property type="entry name" value="SusD-like_2"/>
    <property type="match status" value="1"/>
</dbReference>
<feature type="signal peptide" evidence="1">
    <location>
        <begin position="1"/>
        <end position="19"/>
    </location>
</feature>
<keyword evidence="1" id="KW-0732">Signal</keyword>
<dbReference type="Proteomes" id="UP000198432">
    <property type="component" value="Unassembled WGS sequence"/>
</dbReference>
<keyword evidence="3" id="KW-1185">Reference proteome</keyword>
<feature type="chain" id="PRO_5012534460" evidence="1">
    <location>
        <begin position="20"/>
        <end position="496"/>
    </location>
</feature>
<protein>
    <submittedName>
        <fullName evidence="2">Starch-binding associating with outer membrane</fullName>
    </submittedName>
</protein>